<reference evidence="6 7" key="1">
    <citation type="submission" date="2018-04" db="EMBL/GenBank/DDBJ databases">
        <title>Novel species isolated from glacier.</title>
        <authorList>
            <person name="Liu Q."/>
            <person name="Xin Y.-H."/>
        </authorList>
    </citation>
    <scope>NUCLEOTIDE SEQUENCE [LARGE SCALE GENOMIC DNA]</scope>
    <source>
        <strain evidence="6 7">GT1R17</strain>
    </source>
</reference>
<evidence type="ECO:0000256" key="1">
    <source>
        <dbReference type="ARBA" id="ARBA00023015"/>
    </source>
</evidence>
<dbReference type="EMBL" id="QANS01000005">
    <property type="protein sequence ID" value="PTU30499.1"/>
    <property type="molecule type" value="Genomic_DNA"/>
</dbReference>
<evidence type="ECO:0000256" key="4">
    <source>
        <dbReference type="PROSITE-ProRule" id="PRU00335"/>
    </source>
</evidence>
<evidence type="ECO:0000256" key="3">
    <source>
        <dbReference type="ARBA" id="ARBA00023163"/>
    </source>
</evidence>
<dbReference type="GO" id="GO:0003700">
    <property type="term" value="F:DNA-binding transcription factor activity"/>
    <property type="evidence" value="ECO:0007669"/>
    <property type="project" value="TreeGrafter"/>
</dbReference>
<feature type="domain" description="HTH tetR-type" evidence="5">
    <location>
        <begin position="47"/>
        <end position="107"/>
    </location>
</feature>
<dbReference type="PROSITE" id="PS50977">
    <property type="entry name" value="HTH_TETR_2"/>
    <property type="match status" value="1"/>
</dbReference>
<keyword evidence="3" id="KW-0804">Transcription</keyword>
<proteinExistence type="predicted"/>
<dbReference type="PANTHER" id="PTHR30055">
    <property type="entry name" value="HTH-TYPE TRANSCRIPTIONAL REGULATOR RUTR"/>
    <property type="match status" value="1"/>
</dbReference>
<keyword evidence="2 4" id="KW-0238">DNA-binding</keyword>
<dbReference type="PANTHER" id="PTHR30055:SF234">
    <property type="entry name" value="HTH-TYPE TRANSCRIPTIONAL REGULATOR BETI"/>
    <property type="match status" value="1"/>
</dbReference>
<evidence type="ECO:0000256" key="2">
    <source>
        <dbReference type="ARBA" id="ARBA00023125"/>
    </source>
</evidence>
<dbReference type="Pfam" id="PF00440">
    <property type="entry name" value="TetR_N"/>
    <property type="match status" value="1"/>
</dbReference>
<evidence type="ECO:0000313" key="6">
    <source>
        <dbReference type="EMBL" id="PTU30499.1"/>
    </source>
</evidence>
<dbReference type="SUPFAM" id="SSF46689">
    <property type="entry name" value="Homeodomain-like"/>
    <property type="match status" value="1"/>
</dbReference>
<dbReference type="InterPro" id="IPR009057">
    <property type="entry name" value="Homeodomain-like_sf"/>
</dbReference>
<sequence length="250" mass="27396">MSTFELVEFVPEDAVWHACRCKNPGKRPLKAVNAQVATTEPSGARAERTRTAILAAAEDLFARRGFASTRLEDVAEIVGMTRAALFYYYGDKQALFDAMLADTFGSLAIKLDEVLAKGGSISEQIELGVEAWVDAIVARPAMARLIMRIVADGPEFLKHGVFSDNNQIAMKYWALFEKGRASGELKPLHDDPFHAASAVIGSTVFYVGALAALVPHGHFEPLDEQQISAHKSETLHTTRRLLGIAERNKK</sequence>
<accession>A0A2T5MD42</accession>
<name>A0A2T5MD42_9GAMM</name>
<dbReference type="Gene3D" id="1.10.357.10">
    <property type="entry name" value="Tetracycline Repressor, domain 2"/>
    <property type="match status" value="1"/>
</dbReference>
<protein>
    <recommendedName>
        <fullName evidence="5">HTH tetR-type domain-containing protein</fullName>
    </recommendedName>
</protein>
<dbReference type="InterPro" id="IPR050109">
    <property type="entry name" value="HTH-type_TetR-like_transc_reg"/>
</dbReference>
<dbReference type="PRINTS" id="PR00455">
    <property type="entry name" value="HTHTETR"/>
</dbReference>
<gene>
    <name evidence="6" type="ORF">CJD38_13360</name>
</gene>
<dbReference type="SUPFAM" id="SSF48498">
    <property type="entry name" value="Tetracyclin repressor-like, C-terminal domain"/>
    <property type="match status" value="1"/>
</dbReference>
<evidence type="ECO:0000313" key="7">
    <source>
        <dbReference type="Proteomes" id="UP000244248"/>
    </source>
</evidence>
<keyword evidence="1" id="KW-0805">Transcription regulation</keyword>
<dbReference type="Proteomes" id="UP000244248">
    <property type="component" value="Unassembled WGS sequence"/>
</dbReference>
<dbReference type="InterPro" id="IPR036271">
    <property type="entry name" value="Tet_transcr_reg_TetR-rel_C_sf"/>
</dbReference>
<organism evidence="6 7">
    <name type="scientific">Stenotrophobium rhamnosiphilum</name>
    <dbReference type="NCBI Taxonomy" id="2029166"/>
    <lineage>
        <taxon>Bacteria</taxon>
        <taxon>Pseudomonadati</taxon>
        <taxon>Pseudomonadota</taxon>
        <taxon>Gammaproteobacteria</taxon>
        <taxon>Nevskiales</taxon>
        <taxon>Nevskiaceae</taxon>
        <taxon>Stenotrophobium</taxon>
    </lineage>
</organism>
<evidence type="ECO:0000259" key="5">
    <source>
        <dbReference type="PROSITE" id="PS50977"/>
    </source>
</evidence>
<feature type="DNA-binding region" description="H-T-H motif" evidence="4">
    <location>
        <begin position="70"/>
        <end position="89"/>
    </location>
</feature>
<dbReference type="AlphaFoldDB" id="A0A2T5MD42"/>
<comment type="caution">
    <text evidence="6">The sequence shown here is derived from an EMBL/GenBank/DDBJ whole genome shotgun (WGS) entry which is preliminary data.</text>
</comment>
<keyword evidence="7" id="KW-1185">Reference proteome</keyword>
<dbReference type="InterPro" id="IPR001647">
    <property type="entry name" value="HTH_TetR"/>
</dbReference>
<dbReference type="GO" id="GO:0000976">
    <property type="term" value="F:transcription cis-regulatory region binding"/>
    <property type="evidence" value="ECO:0007669"/>
    <property type="project" value="TreeGrafter"/>
</dbReference>